<evidence type="ECO:0000313" key="5">
    <source>
        <dbReference type="Proteomes" id="UP000230000"/>
    </source>
</evidence>
<dbReference type="Gene3D" id="1.20.120.450">
    <property type="entry name" value="dinb family like domain"/>
    <property type="match status" value="1"/>
</dbReference>
<accession>A0A2M9CUX7</accession>
<gene>
    <name evidence="4" type="ORF">BXY57_1266</name>
</gene>
<name>A0A2M9CUX7_9BACT</name>
<feature type="binding site" evidence="3">
    <location>
        <position position="40"/>
    </location>
    <ligand>
        <name>a divalent metal cation</name>
        <dbReference type="ChEBI" id="CHEBI:60240"/>
    </ligand>
</feature>
<evidence type="ECO:0000256" key="2">
    <source>
        <dbReference type="ARBA" id="ARBA00022723"/>
    </source>
</evidence>
<dbReference type="RefSeq" id="WP_100314263.1">
    <property type="nucleotide sequence ID" value="NZ_PGFG01000001.1"/>
</dbReference>
<evidence type="ECO:0000313" key="4">
    <source>
        <dbReference type="EMBL" id="PJJ75683.1"/>
    </source>
</evidence>
<organism evidence="4 5">
    <name type="scientific">Thermoflavifilum aggregans</name>
    <dbReference type="NCBI Taxonomy" id="454188"/>
    <lineage>
        <taxon>Bacteria</taxon>
        <taxon>Pseudomonadati</taxon>
        <taxon>Bacteroidota</taxon>
        <taxon>Chitinophagia</taxon>
        <taxon>Chitinophagales</taxon>
        <taxon>Chitinophagaceae</taxon>
        <taxon>Thermoflavifilum</taxon>
    </lineage>
</organism>
<evidence type="ECO:0000256" key="3">
    <source>
        <dbReference type="PIRSR" id="PIRSR607837-1"/>
    </source>
</evidence>
<comment type="caution">
    <text evidence="4">The sequence shown here is derived from an EMBL/GenBank/DDBJ whole genome shotgun (WGS) entry which is preliminary data.</text>
</comment>
<dbReference type="Pfam" id="PF05163">
    <property type="entry name" value="DinB"/>
    <property type="match status" value="1"/>
</dbReference>
<comment type="similarity">
    <text evidence="1">Belongs to the DinB family.</text>
</comment>
<sequence length="148" mass="17543">MKAFLQELFVYTHDCHQQLIGAFHAHADGVSPRAIEIWNHILNAHHVWNHRIMGQKPIFQVWELHDLKEYAEIEKENNQLTMQILETHDLDQVITYQTTKGDTFKNTVQDILFHVINHSSYHRGQIAIEFRKSGIEPLVSDYILYKRR</sequence>
<dbReference type="SUPFAM" id="SSF109854">
    <property type="entry name" value="DinB/YfiT-like putative metalloenzymes"/>
    <property type="match status" value="1"/>
</dbReference>
<protein>
    <submittedName>
        <fullName evidence="4">Putative damage-inducible protein DinB</fullName>
    </submittedName>
</protein>
<dbReference type="OrthoDB" id="9811413at2"/>
<feature type="binding site" evidence="3">
    <location>
        <position position="122"/>
    </location>
    <ligand>
        <name>a divalent metal cation</name>
        <dbReference type="ChEBI" id="CHEBI:60240"/>
    </ligand>
</feature>
<dbReference type="AlphaFoldDB" id="A0A2M9CUX7"/>
<keyword evidence="5" id="KW-1185">Reference proteome</keyword>
<dbReference type="EMBL" id="PGFG01000001">
    <property type="protein sequence ID" value="PJJ75683.1"/>
    <property type="molecule type" value="Genomic_DNA"/>
</dbReference>
<dbReference type="PANTHER" id="PTHR37302:SF3">
    <property type="entry name" value="DAMAGE-INDUCIBLE PROTEIN DINB"/>
    <property type="match status" value="1"/>
</dbReference>
<keyword evidence="2 3" id="KW-0479">Metal-binding</keyword>
<dbReference type="GO" id="GO:0046872">
    <property type="term" value="F:metal ion binding"/>
    <property type="evidence" value="ECO:0007669"/>
    <property type="project" value="UniProtKB-KW"/>
</dbReference>
<dbReference type="PANTHER" id="PTHR37302">
    <property type="entry name" value="SLR1116 PROTEIN"/>
    <property type="match status" value="1"/>
</dbReference>
<feature type="binding site" evidence="3">
    <location>
        <position position="118"/>
    </location>
    <ligand>
        <name>a divalent metal cation</name>
        <dbReference type="ChEBI" id="CHEBI:60240"/>
    </ligand>
</feature>
<proteinExistence type="inferred from homology"/>
<dbReference type="Proteomes" id="UP000230000">
    <property type="component" value="Unassembled WGS sequence"/>
</dbReference>
<reference evidence="4 5" key="1">
    <citation type="submission" date="2017-11" db="EMBL/GenBank/DDBJ databases">
        <title>Genomic Encyclopedia of Archaeal and Bacterial Type Strains, Phase II (KMG-II): From Individual Species to Whole Genera.</title>
        <authorList>
            <person name="Goeker M."/>
        </authorList>
    </citation>
    <scope>NUCLEOTIDE SEQUENCE [LARGE SCALE GENOMIC DNA]</scope>
    <source>
        <strain evidence="4 5">DSM 27268</strain>
    </source>
</reference>
<evidence type="ECO:0000256" key="1">
    <source>
        <dbReference type="ARBA" id="ARBA00008635"/>
    </source>
</evidence>
<dbReference type="InterPro" id="IPR007837">
    <property type="entry name" value="DinB"/>
</dbReference>
<dbReference type="InterPro" id="IPR034660">
    <property type="entry name" value="DinB/YfiT-like"/>
</dbReference>